<evidence type="ECO:0000256" key="4">
    <source>
        <dbReference type="ARBA" id="ARBA00012483"/>
    </source>
</evidence>
<gene>
    <name evidence="15" type="ORF">Adt_12065</name>
</gene>
<dbReference type="Gene3D" id="3.30.40.10">
    <property type="entry name" value="Zinc/RING finger domain, C3HC4 (zinc finger)"/>
    <property type="match status" value="1"/>
</dbReference>
<evidence type="ECO:0000256" key="7">
    <source>
        <dbReference type="ARBA" id="ARBA00022777"/>
    </source>
</evidence>
<dbReference type="GO" id="GO:0005524">
    <property type="term" value="F:ATP binding"/>
    <property type="evidence" value="ECO:0007669"/>
    <property type="project" value="UniProtKB-UniRule"/>
</dbReference>
<dbReference type="InterPro" id="IPR013083">
    <property type="entry name" value="Znf_RING/FYVE/PHD"/>
</dbReference>
<feature type="domain" description="U-box" evidence="14">
    <location>
        <begin position="730"/>
        <end position="801"/>
    </location>
</feature>
<dbReference type="Proteomes" id="UP001604336">
    <property type="component" value="Unassembled WGS sequence"/>
</dbReference>
<feature type="binding site" evidence="10">
    <location>
        <position position="476"/>
    </location>
    <ligand>
        <name>ATP</name>
        <dbReference type="ChEBI" id="CHEBI:30616"/>
    </ligand>
</feature>
<evidence type="ECO:0000256" key="6">
    <source>
        <dbReference type="ARBA" id="ARBA00022741"/>
    </source>
</evidence>
<dbReference type="GO" id="GO:0061630">
    <property type="term" value="F:ubiquitin protein ligase activity"/>
    <property type="evidence" value="ECO:0007669"/>
    <property type="project" value="UniProtKB-EC"/>
</dbReference>
<dbReference type="InterPro" id="IPR000719">
    <property type="entry name" value="Prot_kinase_dom"/>
</dbReference>
<feature type="compositionally biased region" description="Low complexity" evidence="12">
    <location>
        <begin position="193"/>
        <end position="207"/>
    </location>
</feature>
<comment type="caution">
    <text evidence="15">The sequence shown here is derived from an EMBL/GenBank/DDBJ whole genome shotgun (WGS) entry which is preliminary data.</text>
</comment>
<dbReference type="PROSITE" id="PS51698">
    <property type="entry name" value="U_BOX"/>
    <property type="match status" value="1"/>
</dbReference>
<dbReference type="EMBL" id="JBFOLK010000003">
    <property type="protein sequence ID" value="KAL2527011.1"/>
    <property type="molecule type" value="Genomic_DNA"/>
</dbReference>
<dbReference type="PROSITE" id="PS00107">
    <property type="entry name" value="PROTEIN_KINASE_ATP"/>
    <property type="match status" value="1"/>
</dbReference>
<comment type="catalytic activity">
    <reaction evidence="1">
        <text>S-ubiquitinyl-[E2 ubiquitin-conjugating enzyme]-L-cysteine + [acceptor protein]-L-lysine = [E2 ubiquitin-conjugating enzyme]-L-cysteine + N(6)-ubiquitinyl-[acceptor protein]-L-lysine.</text>
        <dbReference type="EC" id="2.3.2.27"/>
    </reaction>
</comment>
<dbReference type="PANTHER" id="PTHR45647">
    <property type="entry name" value="OS02G0152300 PROTEIN"/>
    <property type="match status" value="1"/>
</dbReference>
<feature type="compositionally biased region" description="Basic and acidic residues" evidence="12">
    <location>
        <begin position="178"/>
        <end position="192"/>
    </location>
</feature>
<dbReference type="Gene3D" id="3.40.50.620">
    <property type="entry name" value="HUPs"/>
    <property type="match status" value="1"/>
</dbReference>
<evidence type="ECO:0000256" key="2">
    <source>
        <dbReference type="ARBA" id="ARBA00003861"/>
    </source>
</evidence>
<evidence type="ECO:0000259" key="13">
    <source>
        <dbReference type="PROSITE" id="PS50011"/>
    </source>
</evidence>
<comment type="pathway">
    <text evidence="3">Protein modification; protein ubiquitination.</text>
</comment>
<evidence type="ECO:0000256" key="5">
    <source>
        <dbReference type="ARBA" id="ARBA00022679"/>
    </source>
</evidence>
<dbReference type="SMART" id="SM00220">
    <property type="entry name" value="S_TKc"/>
    <property type="match status" value="1"/>
</dbReference>
<accession>A0ABD1UPQ1</accession>
<keyword evidence="5" id="KW-0808">Transferase</keyword>
<dbReference type="PROSITE" id="PS00108">
    <property type="entry name" value="PROTEIN_KINASE_ST"/>
    <property type="match status" value="1"/>
</dbReference>
<dbReference type="CDD" id="cd01989">
    <property type="entry name" value="USP_STK_Ubox_N"/>
    <property type="match status" value="1"/>
</dbReference>
<dbReference type="SMART" id="SM00504">
    <property type="entry name" value="Ubox"/>
    <property type="match status" value="1"/>
</dbReference>
<evidence type="ECO:0000256" key="1">
    <source>
        <dbReference type="ARBA" id="ARBA00000900"/>
    </source>
</evidence>
<evidence type="ECO:0000313" key="16">
    <source>
        <dbReference type="Proteomes" id="UP001604336"/>
    </source>
</evidence>
<feature type="domain" description="Protein kinase" evidence="13">
    <location>
        <begin position="449"/>
        <end position="710"/>
    </location>
</feature>
<dbReference type="InterPro" id="IPR011009">
    <property type="entry name" value="Kinase-like_dom_sf"/>
</dbReference>
<keyword evidence="6 10" id="KW-0547">Nucleotide-binding</keyword>
<reference evidence="16" key="1">
    <citation type="submission" date="2024-07" db="EMBL/GenBank/DDBJ databases">
        <title>Two chromosome-level genome assemblies of Korean endemic species Abeliophyllum distichum and Forsythia ovata (Oleaceae).</title>
        <authorList>
            <person name="Jang H."/>
        </authorList>
    </citation>
    <scope>NUCLEOTIDE SEQUENCE [LARGE SCALE GENOMIC DNA]</scope>
</reference>
<dbReference type="PANTHER" id="PTHR45647:SF15">
    <property type="entry name" value="U-BOX DOMAIN-CONTAINING PROTEIN 35"/>
    <property type="match status" value="1"/>
</dbReference>
<dbReference type="GO" id="GO:0016301">
    <property type="term" value="F:kinase activity"/>
    <property type="evidence" value="ECO:0007669"/>
    <property type="project" value="UniProtKB-KW"/>
</dbReference>
<feature type="region of interest" description="Disordered" evidence="12">
    <location>
        <begin position="176"/>
        <end position="214"/>
    </location>
</feature>
<dbReference type="CDD" id="cd16655">
    <property type="entry name" value="RING-Ubox_WDSUB1-like"/>
    <property type="match status" value="1"/>
</dbReference>
<feature type="compositionally biased region" description="Polar residues" evidence="12">
    <location>
        <begin position="285"/>
        <end position="306"/>
    </location>
</feature>
<name>A0ABD1UPQ1_9LAMI</name>
<dbReference type="Gene3D" id="1.10.510.10">
    <property type="entry name" value="Transferase(Phosphotransferase) domain 1"/>
    <property type="match status" value="1"/>
</dbReference>
<dbReference type="EC" id="2.3.2.27" evidence="4"/>
<dbReference type="SUPFAM" id="SSF52402">
    <property type="entry name" value="Adenine nucleotide alpha hydrolases-like"/>
    <property type="match status" value="1"/>
</dbReference>
<keyword evidence="8" id="KW-0833">Ubl conjugation pathway</keyword>
<keyword evidence="7" id="KW-0418">Kinase</keyword>
<dbReference type="InterPro" id="IPR003613">
    <property type="entry name" value="Ubox_domain"/>
</dbReference>
<evidence type="ECO:0000313" key="15">
    <source>
        <dbReference type="EMBL" id="KAL2527011.1"/>
    </source>
</evidence>
<organism evidence="15 16">
    <name type="scientific">Abeliophyllum distichum</name>
    <dbReference type="NCBI Taxonomy" id="126358"/>
    <lineage>
        <taxon>Eukaryota</taxon>
        <taxon>Viridiplantae</taxon>
        <taxon>Streptophyta</taxon>
        <taxon>Embryophyta</taxon>
        <taxon>Tracheophyta</taxon>
        <taxon>Spermatophyta</taxon>
        <taxon>Magnoliopsida</taxon>
        <taxon>eudicotyledons</taxon>
        <taxon>Gunneridae</taxon>
        <taxon>Pentapetalae</taxon>
        <taxon>asterids</taxon>
        <taxon>lamiids</taxon>
        <taxon>Lamiales</taxon>
        <taxon>Oleaceae</taxon>
        <taxon>Forsythieae</taxon>
        <taxon>Abeliophyllum</taxon>
    </lineage>
</organism>
<dbReference type="InterPro" id="IPR014729">
    <property type="entry name" value="Rossmann-like_a/b/a_fold"/>
</dbReference>
<dbReference type="InterPro" id="IPR017441">
    <property type="entry name" value="Protein_kinase_ATP_BS"/>
</dbReference>
<evidence type="ECO:0000256" key="8">
    <source>
        <dbReference type="ARBA" id="ARBA00022786"/>
    </source>
</evidence>
<keyword evidence="9 10" id="KW-0067">ATP-binding</keyword>
<sequence length="801" mass="89991">MEENIINIVEGFPPPTSAIVAVAITGTRKSKYNVKWALEKFVPEGEVCFKLLHVRPLITRIPTPMGNFIPISQVRDDVAAAFRKEVEWQATDKLLPYKMMCTKKKVQVEIVQIESDDVVTAISLEISKCKINKLVIGASSRTIFSRARTLSSKISECCPSSCTVYAVSKGKLLSLRPSDSETNRSITDDSSDRSCSTNNSSSRTSSSQTEWTDKGSTGSYAHFRSASLPVQRFQALSTVNQNLLHKRMPSSGITHPKNLYPHIEDEGNGSSSCPGGSDVNDRINEASSFTSFVTDNPSWDQGSTSDIPRETSENQDNVNFELEKLRTELRHIRGMYVMAQSEAIDTSMKLNDLQKRRLEEGIKLKHISFKEEEAKELARHEKDKYEAAKREADYVKECAEREAAERKEAEIKASHEAKEKEKLENALTGSVHQYQKFTWEEIVFATSSFSENLKIGMGAYGTVYKCSFHHTTAAAKILHSKEASRTKQFQQELEILSKTRHPHLLILLGACPERGCLVYEFMENGSLEDRLLRKNNTPPLPWFERYRIAWEVASALVFLHNSKPKPIIHRDLKPANILLDRNNVSKIGDIGLSTVLHSDSSSATYKDTALVGTLCYIDPEYQRTGLVSPKSDVYAFGMVILQLLTAKPALAITYMVEIAMDEDRLIEVLDPEAGGWPIEETRDLALMALRCTELRRRDRPDLQDQVLPVLEKLKEVADSARDMASVAKPPPPNHFICPILKEVMCEPCVAADGYSYDRKAIEAWLEENQKSPMTNLPLPHNNLIPNYTLLSAIVEWKSGKD</sequence>
<evidence type="ECO:0000256" key="9">
    <source>
        <dbReference type="ARBA" id="ARBA00022840"/>
    </source>
</evidence>
<evidence type="ECO:0000259" key="14">
    <source>
        <dbReference type="PROSITE" id="PS51698"/>
    </source>
</evidence>
<feature type="coiled-coil region" evidence="11">
    <location>
        <begin position="371"/>
        <end position="426"/>
    </location>
</feature>
<proteinExistence type="predicted"/>
<dbReference type="PROSITE" id="PS50011">
    <property type="entry name" value="PROTEIN_KINASE_DOM"/>
    <property type="match status" value="1"/>
</dbReference>
<evidence type="ECO:0000256" key="3">
    <source>
        <dbReference type="ARBA" id="ARBA00004906"/>
    </source>
</evidence>
<dbReference type="Pfam" id="PF04564">
    <property type="entry name" value="U-box"/>
    <property type="match status" value="1"/>
</dbReference>
<dbReference type="Gene3D" id="3.30.200.20">
    <property type="entry name" value="Phosphorylase Kinase, domain 1"/>
    <property type="match status" value="1"/>
</dbReference>
<evidence type="ECO:0000256" key="12">
    <source>
        <dbReference type="SAM" id="MobiDB-lite"/>
    </source>
</evidence>
<dbReference type="InterPro" id="IPR008271">
    <property type="entry name" value="Ser/Thr_kinase_AS"/>
</dbReference>
<dbReference type="SUPFAM" id="SSF57850">
    <property type="entry name" value="RING/U-box"/>
    <property type="match status" value="1"/>
</dbReference>
<protein>
    <recommendedName>
        <fullName evidence="4">RING-type E3 ubiquitin transferase</fullName>
        <ecNumber evidence="4">2.3.2.27</ecNumber>
    </recommendedName>
</protein>
<dbReference type="AlphaFoldDB" id="A0ABD1UPQ1"/>
<evidence type="ECO:0000256" key="10">
    <source>
        <dbReference type="PROSITE-ProRule" id="PRU10141"/>
    </source>
</evidence>
<dbReference type="Pfam" id="PF00069">
    <property type="entry name" value="Pkinase"/>
    <property type="match status" value="1"/>
</dbReference>
<evidence type="ECO:0000256" key="11">
    <source>
        <dbReference type="SAM" id="Coils"/>
    </source>
</evidence>
<dbReference type="InterPro" id="IPR051348">
    <property type="entry name" value="U-box_ubiquitin_ligases"/>
</dbReference>
<keyword evidence="11" id="KW-0175">Coiled coil</keyword>
<dbReference type="SUPFAM" id="SSF56112">
    <property type="entry name" value="Protein kinase-like (PK-like)"/>
    <property type="match status" value="1"/>
</dbReference>
<comment type="function">
    <text evidence="2">Functions as an E3 ubiquitin ligase.</text>
</comment>
<keyword evidence="16" id="KW-1185">Reference proteome</keyword>
<feature type="region of interest" description="Disordered" evidence="12">
    <location>
        <begin position="247"/>
        <end position="316"/>
    </location>
</feature>